<accession>A0A453T568</accession>
<feature type="compositionally biased region" description="Basic and acidic residues" evidence="2">
    <location>
        <begin position="180"/>
        <end position="192"/>
    </location>
</feature>
<name>A0A453T568_AEGTS</name>
<sequence>ASKLPGLLLRLLPFLSYSEFKKDMDEQWMMGQTSLSLGLNVGRPTARRGAPPVTKVLVEEDFMSSKKNHEVEALEAELRRVGEENRMLSDMLRALVAKYSDLQGKVSGMMAAAAAANNQQSLSTSEGGSAASPSRKRARSDSLDTAGRNPSPPLAAAGSGVFAVSVNVGPDQAECTSVHEPCDSKRVRADDVKASRVSKLYVHADPSDLSLVSNEHPANVRRSSSS</sequence>
<reference evidence="4" key="1">
    <citation type="journal article" date="2014" name="Science">
        <title>Ancient hybridizations among the ancestral genomes of bread wheat.</title>
        <authorList>
            <consortium name="International Wheat Genome Sequencing Consortium,"/>
            <person name="Marcussen T."/>
            <person name="Sandve S.R."/>
            <person name="Heier L."/>
            <person name="Spannagl M."/>
            <person name="Pfeifer M."/>
            <person name="Jakobsen K.S."/>
            <person name="Wulff B.B."/>
            <person name="Steuernagel B."/>
            <person name="Mayer K.F."/>
            <person name="Olsen O.A."/>
        </authorList>
    </citation>
    <scope>NUCLEOTIDE SEQUENCE [LARGE SCALE GENOMIC DNA]</scope>
    <source>
        <strain evidence="4">cv. AL8/78</strain>
    </source>
</reference>
<evidence type="ECO:0000256" key="1">
    <source>
        <dbReference type="SAM" id="Coils"/>
    </source>
</evidence>
<evidence type="ECO:0008006" key="5">
    <source>
        <dbReference type="Google" id="ProtNLM"/>
    </source>
</evidence>
<feature type="region of interest" description="Disordered" evidence="2">
    <location>
        <begin position="172"/>
        <end position="192"/>
    </location>
</feature>
<dbReference type="Proteomes" id="UP000015105">
    <property type="component" value="Chromosome 7D"/>
</dbReference>
<keyword evidence="1" id="KW-0175">Coiled coil</keyword>
<feature type="compositionally biased region" description="Polar residues" evidence="2">
    <location>
        <begin position="118"/>
        <end position="127"/>
    </location>
</feature>
<evidence type="ECO:0000313" key="3">
    <source>
        <dbReference type="EnsemblPlants" id="AET7Gv21247000.2"/>
    </source>
</evidence>
<reference evidence="3" key="4">
    <citation type="submission" date="2019-03" db="UniProtKB">
        <authorList>
            <consortium name="EnsemblPlants"/>
        </authorList>
    </citation>
    <scope>IDENTIFICATION</scope>
</reference>
<reference evidence="4" key="2">
    <citation type="journal article" date="2017" name="Nat. Plants">
        <title>The Aegilops tauschii genome reveals multiple impacts of transposons.</title>
        <authorList>
            <person name="Zhao G."/>
            <person name="Zou C."/>
            <person name="Li K."/>
            <person name="Wang K."/>
            <person name="Li T."/>
            <person name="Gao L."/>
            <person name="Zhang X."/>
            <person name="Wang H."/>
            <person name="Yang Z."/>
            <person name="Liu X."/>
            <person name="Jiang W."/>
            <person name="Mao L."/>
            <person name="Kong X."/>
            <person name="Jiao Y."/>
            <person name="Jia J."/>
        </authorList>
    </citation>
    <scope>NUCLEOTIDE SEQUENCE [LARGE SCALE GENOMIC DNA]</scope>
    <source>
        <strain evidence="4">cv. AL8/78</strain>
    </source>
</reference>
<keyword evidence="4" id="KW-1185">Reference proteome</keyword>
<evidence type="ECO:0000256" key="2">
    <source>
        <dbReference type="SAM" id="MobiDB-lite"/>
    </source>
</evidence>
<evidence type="ECO:0000313" key="4">
    <source>
        <dbReference type="Proteomes" id="UP000015105"/>
    </source>
</evidence>
<proteinExistence type="predicted"/>
<feature type="region of interest" description="Disordered" evidence="2">
    <location>
        <begin position="118"/>
        <end position="156"/>
    </location>
</feature>
<feature type="coiled-coil region" evidence="1">
    <location>
        <begin position="64"/>
        <end position="91"/>
    </location>
</feature>
<protein>
    <recommendedName>
        <fullName evidence="5">WRKY domain-containing protein</fullName>
    </recommendedName>
</protein>
<dbReference type="AlphaFoldDB" id="A0A453T568"/>
<reference evidence="3" key="3">
    <citation type="journal article" date="2017" name="Nature">
        <title>Genome sequence of the progenitor of the wheat D genome Aegilops tauschii.</title>
        <authorList>
            <person name="Luo M.C."/>
            <person name="Gu Y.Q."/>
            <person name="Puiu D."/>
            <person name="Wang H."/>
            <person name="Twardziok S.O."/>
            <person name="Deal K.R."/>
            <person name="Huo N."/>
            <person name="Zhu T."/>
            <person name="Wang L."/>
            <person name="Wang Y."/>
            <person name="McGuire P.E."/>
            <person name="Liu S."/>
            <person name="Long H."/>
            <person name="Ramasamy R.K."/>
            <person name="Rodriguez J.C."/>
            <person name="Van S.L."/>
            <person name="Yuan L."/>
            <person name="Wang Z."/>
            <person name="Xia Z."/>
            <person name="Xiao L."/>
            <person name="Anderson O.D."/>
            <person name="Ouyang S."/>
            <person name="Liang Y."/>
            <person name="Zimin A.V."/>
            <person name="Pertea G."/>
            <person name="Qi P."/>
            <person name="Bennetzen J.L."/>
            <person name="Dai X."/>
            <person name="Dawson M.W."/>
            <person name="Muller H.G."/>
            <person name="Kugler K."/>
            <person name="Rivarola-Duarte L."/>
            <person name="Spannagl M."/>
            <person name="Mayer K.F.X."/>
            <person name="Lu F.H."/>
            <person name="Bevan M.W."/>
            <person name="Leroy P."/>
            <person name="Li P."/>
            <person name="You F.M."/>
            <person name="Sun Q."/>
            <person name="Liu Z."/>
            <person name="Lyons E."/>
            <person name="Wicker T."/>
            <person name="Salzberg S.L."/>
            <person name="Devos K.M."/>
            <person name="Dvorak J."/>
        </authorList>
    </citation>
    <scope>NUCLEOTIDE SEQUENCE [LARGE SCALE GENOMIC DNA]</scope>
    <source>
        <strain evidence="3">cv. AL8/78</strain>
    </source>
</reference>
<dbReference type="EnsemblPlants" id="AET7Gv21247000.2">
    <property type="protein sequence ID" value="AET7Gv21247000.2"/>
    <property type="gene ID" value="AET7Gv21247000"/>
</dbReference>
<organism evidence="3 4">
    <name type="scientific">Aegilops tauschii subsp. strangulata</name>
    <name type="common">Goatgrass</name>
    <dbReference type="NCBI Taxonomy" id="200361"/>
    <lineage>
        <taxon>Eukaryota</taxon>
        <taxon>Viridiplantae</taxon>
        <taxon>Streptophyta</taxon>
        <taxon>Embryophyta</taxon>
        <taxon>Tracheophyta</taxon>
        <taxon>Spermatophyta</taxon>
        <taxon>Magnoliopsida</taxon>
        <taxon>Liliopsida</taxon>
        <taxon>Poales</taxon>
        <taxon>Poaceae</taxon>
        <taxon>BOP clade</taxon>
        <taxon>Pooideae</taxon>
        <taxon>Triticodae</taxon>
        <taxon>Triticeae</taxon>
        <taxon>Triticinae</taxon>
        <taxon>Aegilops</taxon>
    </lineage>
</organism>
<dbReference type="Gramene" id="AET7Gv21247000.2">
    <property type="protein sequence ID" value="AET7Gv21247000.2"/>
    <property type="gene ID" value="AET7Gv21247000"/>
</dbReference>
<reference evidence="3" key="5">
    <citation type="journal article" date="2021" name="G3 (Bethesda)">
        <title>Aegilops tauschii genome assembly Aet v5.0 features greater sequence contiguity and improved annotation.</title>
        <authorList>
            <person name="Wang L."/>
            <person name="Zhu T."/>
            <person name="Rodriguez J.C."/>
            <person name="Deal K.R."/>
            <person name="Dubcovsky J."/>
            <person name="McGuire P.E."/>
            <person name="Lux T."/>
            <person name="Spannagl M."/>
            <person name="Mayer K.F.X."/>
            <person name="Baldrich P."/>
            <person name="Meyers B.C."/>
            <person name="Huo N."/>
            <person name="Gu Y.Q."/>
            <person name="Zhou H."/>
            <person name="Devos K.M."/>
            <person name="Bennetzen J.L."/>
            <person name="Unver T."/>
            <person name="Budak H."/>
            <person name="Gulick P.J."/>
            <person name="Galiba G."/>
            <person name="Kalapos B."/>
            <person name="Nelson D.R."/>
            <person name="Li P."/>
            <person name="You F.M."/>
            <person name="Luo M.C."/>
            <person name="Dvorak J."/>
        </authorList>
    </citation>
    <scope>NUCLEOTIDE SEQUENCE [LARGE SCALE GENOMIC DNA]</scope>
    <source>
        <strain evidence="3">cv. AL8/78</strain>
    </source>
</reference>